<gene>
    <name evidence="2" type="ORF">ACFL6M_02985</name>
</gene>
<dbReference type="InterPro" id="IPR034660">
    <property type="entry name" value="DinB/YfiT-like"/>
</dbReference>
<sequence>MDGGTIIERLNVNLLAVDKLTQDISSTYATWKPSPEKWSIVEIVCHLLDEEREDFRARLDLLLHRPDAPWPSINPEGWVPERDYIGRDLRTTVGELLEERNRSIAWLRKLEQPAWTNTYEHRILGTMSAGDMLAAWLAHDYLHLKQLAHLQWQLIGTLAHPHSARYAGEW</sequence>
<name>A0ABV6YJL7_UNCEI</name>
<reference evidence="2 3" key="1">
    <citation type="submission" date="2024-09" db="EMBL/GenBank/DDBJ databases">
        <authorList>
            <person name="D'Angelo T."/>
        </authorList>
    </citation>
    <scope>NUCLEOTIDE SEQUENCE [LARGE SCALE GENOMIC DNA]</scope>
    <source>
        <strain evidence="2">SAG AM-320-E07</strain>
    </source>
</reference>
<dbReference type="Gene3D" id="1.20.120.450">
    <property type="entry name" value="dinb family like domain"/>
    <property type="match status" value="1"/>
</dbReference>
<dbReference type="Proteomes" id="UP001593833">
    <property type="component" value="Unassembled WGS sequence"/>
</dbReference>
<protein>
    <submittedName>
        <fullName evidence="2">DinB family protein</fullName>
    </submittedName>
</protein>
<evidence type="ECO:0000313" key="3">
    <source>
        <dbReference type="Proteomes" id="UP001593833"/>
    </source>
</evidence>
<evidence type="ECO:0000313" key="2">
    <source>
        <dbReference type="EMBL" id="MFC1572543.1"/>
    </source>
</evidence>
<feature type="domain" description="DinB-like" evidence="1">
    <location>
        <begin position="18"/>
        <end position="147"/>
    </location>
</feature>
<comment type="caution">
    <text evidence="2">The sequence shown here is derived from an EMBL/GenBank/DDBJ whole genome shotgun (WGS) entry which is preliminary data.</text>
</comment>
<keyword evidence="3" id="KW-1185">Reference proteome</keyword>
<dbReference type="SUPFAM" id="SSF109854">
    <property type="entry name" value="DinB/YfiT-like putative metalloenzymes"/>
    <property type="match status" value="1"/>
</dbReference>
<dbReference type="InterPro" id="IPR024775">
    <property type="entry name" value="DinB-like"/>
</dbReference>
<organism evidence="2 3">
    <name type="scientific">Eiseniibacteriota bacterium</name>
    <dbReference type="NCBI Taxonomy" id="2212470"/>
    <lineage>
        <taxon>Bacteria</taxon>
        <taxon>Candidatus Eiseniibacteriota</taxon>
    </lineage>
</organism>
<proteinExistence type="predicted"/>
<dbReference type="Pfam" id="PF12867">
    <property type="entry name" value="DinB_2"/>
    <property type="match status" value="1"/>
</dbReference>
<dbReference type="EMBL" id="JBHPKH010000020">
    <property type="protein sequence ID" value="MFC1572543.1"/>
    <property type="molecule type" value="Genomic_DNA"/>
</dbReference>
<accession>A0ABV6YJL7</accession>
<evidence type="ECO:0000259" key="1">
    <source>
        <dbReference type="Pfam" id="PF12867"/>
    </source>
</evidence>